<feature type="region of interest" description="Disordered" evidence="1">
    <location>
        <begin position="1"/>
        <end position="23"/>
    </location>
</feature>
<feature type="compositionally biased region" description="Basic residues" evidence="1">
    <location>
        <begin position="11"/>
        <end position="20"/>
    </location>
</feature>
<feature type="compositionally biased region" description="Basic and acidic residues" evidence="1">
    <location>
        <begin position="1"/>
        <end position="10"/>
    </location>
</feature>
<organism evidence="2 3">
    <name type="scientific">Ricinus communis</name>
    <name type="common">Castor bean</name>
    <dbReference type="NCBI Taxonomy" id="3988"/>
    <lineage>
        <taxon>Eukaryota</taxon>
        <taxon>Viridiplantae</taxon>
        <taxon>Streptophyta</taxon>
        <taxon>Embryophyta</taxon>
        <taxon>Tracheophyta</taxon>
        <taxon>Spermatophyta</taxon>
        <taxon>Magnoliopsida</taxon>
        <taxon>eudicotyledons</taxon>
        <taxon>Gunneridae</taxon>
        <taxon>Pentapetalae</taxon>
        <taxon>rosids</taxon>
        <taxon>fabids</taxon>
        <taxon>Malpighiales</taxon>
        <taxon>Euphorbiaceae</taxon>
        <taxon>Acalyphoideae</taxon>
        <taxon>Acalypheae</taxon>
        <taxon>Ricinus</taxon>
    </lineage>
</organism>
<sequence>MSIKNSEHVSKNHHHNRHHQAQQQYHYCWLVSDDRPTMRKNQAAEDSRKPIHVRVGHQDIYSDSVDDATEAFIKLEHKMFEN</sequence>
<evidence type="ECO:0000256" key="1">
    <source>
        <dbReference type="SAM" id="MobiDB-lite"/>
    </source>
</evidence>
<accession>B9SVL8</accession>
<proteinExistence type="predicted"/>
<reference evidence="3" key="1">
    <citation type="journal article" date="2010" name="Nat. Biotechnol.">
        <title>Draft genome sequence of the oilseed species Ricinus communis.</title>
        <authorList>
            <person name="Chan A.P."/>
            <person name="Crabtree J."/>
            <person name="Zhao Q."/>
            <person name="Lorenzi H."/>
            <person name="Orvis J."/>
            <person name="Puiu D."/>
            <person name="Melake-Berhan A."/>
            <person name="Jones K.M."/>
            <person name="Redman J."/>
            <person name="Chen G."/>
            <person name="Cahoon E.B."/>
            <person name="Gedil M."/>
            <person name="Stanke M."/>
            <person name="Haas B.J."/>
            <person name="Wortman J.R."/>
            <person name="Fraser-Liggett C.M."/>
            <person name="Ravel J."/>
            <person name="Rabinowicz P.D."/>
        </authorList>
    </citation>
    <scope>NUCLEOTIDE SEQUENCE [LARGE SCALE GENOMIC DNA]</scope>
    <source>
        <strain evidence="3">cv. Hale</strain>
    </source>
</reference>
<dbReference type="InParanoid" id="B9SVL8"/>
<evidence type="ECO:0000313" key="3">
    <source>
        <dbReference type="Proteomes" id="UP000008311"/>
    </source>
</evidence>
<evidence type="ECO:0000313" key="2">
    <source>
        <dbReference type="EMBL" id="EEF32337.1"/>
    </source>
</evidence>
<dbReference type="EMBL" id="EQ974170">
    <property type="protein sequence ID" value="EEF32337.1"/>
    <property type="molecule type" value="Genomic_DNA"/>
</dbReference>
<protein>
    <submittedName>
        <fullName evidence="2">Uncharacterized protein</fullName>
    </submittedName>
</protein>
<dbReference type="AlphaFoldDB" id="B9SVL8"/>
<dbReference type="Proteomes" id="UP000008311">
    <property type="component" value="Unassembled WGS sequence"/>
</dbReference>
<gene>
    <name evidence="2" type="ORF">RCOM_0793890</name>
</gene>
<name>B9SVL8_RICCO</name>
<keyword evidence="3" id="KW-1185">Reference proteome</keyword>